<feature type="region of interest" description="Disordered" evidence="1">
    <location>
        <begin position="847"/>
        <end position="868"/>
    </location>
</feature>
<feature type="compositionally biased region" description="Basic and acidic residues" evidence="1">
    <location>
        <begin position="548"/>
        <end position="753"/>
    </location>
</feature>
<feature type="compositionally biased region" description="Basic and acidic residues" evidence="1">
    <location>
        <begin position="509"/>
        <end position="522"/>
    </location>
</feature>
<feature type="compositionally biased region" description="Basic and acidic residues" evidence="1">
    <location>
        <begin position="133"/>
        <end position="146"/>
    </location>
</feature>
<gene>
    <name evidence="2" type="ORF">PGAL8A_00239500</name>
</gene>
<feature type="compositionally biased region" description="Polar residues" evidence="1">
    <location>
        <begin position="147"/>
        <end position="161"/>
    </location>
</feature>
<reference evidence="2" key="1">
    <citation type="submission" date="2015-04" db="EMBL/GenBank/DDBJ databases">
        <authorList>
            <consortium name="Pathogen Informatics"/>
        </authorList>
    </citation>
    <scope>NUCLEOTIDE SEQUENCE [LARGE SCALE GENOMIC DNA]</scope>
    <source>
        <strain evidence="2">8A</strain>
    </source>
</reference>
<feature type="compositionally biased region" description="Low complexity" evidence="1">
    <location>
        <begin position="188"/>
        <end position="198"/>
    </location>
</feature>
<evidence type="ECO:0000313" key="2">
    <source>
        <dbReference type="EMBL" id="CRG94998.1"/>
    </source>
</evidence>
<dbReference type="EMBL" id="CVMV01000032">
    <property type="protein sequence ID" value="CRG94998.1"/>
    <property type="molecule type" value="Genomic_DNA"/>
</dbReference>
<dbReference type="RefSeq" id="XP_028527811.1">
    <property type="nucleotide sequence ID" value="XM_028671128.1"/>
</dbReference>
<sequence>MDIKNNVNIDMSDNSTKERQETAIEYKTSNENIEKTDKTPCENLENIEKTDKTPCENLENIEKADKTPFENLEQIDNKEKEEIEKTDKTPSENLEKIDNKEKEEIEKIDKTPSENLEKIDNNEKEEIENINENDSKGVNEEMKENNGTRLDPSNSNKNFNTNEREINQQKISVPYPVSDQNISTLNLPEKIPNNPVNKNENEKNSSKIIETGKNGKDIQKNEDKNLEKKVSINVKSSVIPSQKTNTRTNSSGPLYIEVKGLLEVLNVQDFAKNIGIKNPTLSGKSENPLSSKRSYSVPAKAVTKNIPKDNNKQSYKNGSLYKISGLPKSSNTQKKPPLLLKNSLKQAHIVKKPTDNKSAIMGKPLDTNKEKSTFRVLPKKNTITDNPKLHPKATIKSNLVPSKVISNEEKEKNNLNKMEKSFIKISPKIMPLLNKEKNAKNKIPLKATAKKTLEDIKNVLEKKNKEIHNSEKSRDTINVPNEEKKSSLLSQKLLTKPKFTMKISSLKKELVKKPKDPVDTKKILLKKPISKLVEQMKPKEKDKKKRIQDKDTQDKKEKSFKDSTEKNDLKKKDDTEIDKSTFEEKKVDIKREEINEEKNVINLGDKDEPEIKKEELKIFDKEPEIEKEDKSSDEKKEFKAEKEDKALDDMKSQEEKENKTLDDKKELEMETDEKKLDDIKESETEEKEKLSDEKELGAEKKENELDDKKESDPEKEVVKNSKEMEKRKADIKKSADLKLNKRVPKKNDNLLSKKHDVKTPLGLKQKAIIKNNSISFKSKMEIDGNSKERKNFKNENTSDLTKSSIHRFLTQKKIASVKKSTDLKKVSLTKNTVKDVEDQKKLGKLVNGSFNPTEMKKDFQDDSQNNKNLSKKVSTTLSKGNISTLKKKILGKSKTEDIHGIRTAKNKTVVSSKSENTENVSEQDKIKKKDKINENGIFNKKTLFKNRKTLSSKLSKLNGKSNTSSIKKFSSFSDGKNKKTILVKNVTSSRGIFENSKINDTLKEVKTVKKLKSKITKKINMSDIINKEDKLIKKIPKKIKVIPSQIKMDKKMRKLKIEILPKGTSNVFKMKDKKVPKKNKVINDDEITNRGRDNELTKFVSGKIKTIKDKGKNNYLTPRIGIHKPKSMNDKLNMSTSNSSVKPTPHSIALSSSTKKLKKNKNKLDPLSIDDALKERLININVSKKILNTNIRDTYSKYIPKLEVPQLSTINKGQTNKKYEEKKRNQSVGNHGLSNLYENPSFNFNRNKSAVSLRDLSLHMKLNPSKELITERVPYKHINNLCDHVTIFKKTEEGRQNSNWIFSKCCTPNNNKSFYERREPTVQNFSSLFNINNKYIPYAYTSEVLENPSNTIKMSNIYESDLFISNVRNKMPLNNNFNTPGFMNNSSFNNYTLRLKKIPTGSRKTTYCNCI</sequence>
<name>A0A1J1GRU1_PLAGA</name>
<dbReference type="Proteomes" id="UP000220797">
    <property type="component" value="Unassembled WGS sequence"/>
</dbReference>
<feature type="compositionally biased region" description="Basic and acidic residues" evidence="1">
    <location>
        <begin position="465"/>
        <end position="486"/>
    </location>
</feature>
<feature type="compositionally biased region" description="Polar residues" evidence="1">
    <location>
        <begin position="279"/>
        <end position="294"/>
    </location>
</feature>
<dbReference type="VEuPathDB" id="PlasmoDB:PGAL8A_00239500"/>
<feature type="compositionally biased region" description="Polar residues" evidence="1">
    <location>
        <begin position="1"/>
        <end position="14"/>
    </location>
</feature>
<dbReference type="OMA" id="KGNIKHT"/>
<feature type="region of interest" description="Disordered" evidence="1">
    <location>
        <begin position="1115"/>
        <end position="1157"/>
    </location>
</feature>
<organism evidence="2 3">
    <name type="scientific">Plasmodium gallinaceum</name>
    <dbReference type="NCBI Taxonomy" id="5849"/>
    <lineage>
        <taxon>Eukaryota</taxon>
        <taxon>Sar</taxon>
        <taxon>Alveolata</taxon>
        <taxon>Apicomplexa</taxon>
        <taxon>Aconoidasida</taxon>
        <taxon>Haemosporida</taxon>
        <taxon>Plasmodiidae</taxon>
        <taxon>Plasmodium</taxon>
        <taxon>Plasmodium (Haemamoeba)</taxon>
    </lineage>
</organism>
<evidence type="ECO:0000256" key="1">
    <source>
        <dbReference type="SAM" id="MobiDB-lite"/>
    </source>
</evidence>
<feature type="region of interest" description="Disordered" evidence="1">
    <location>
        <begin position="465"/>
        <end position="490"/>
    </location>
</feature>
<dbReference type="GeneID" id="39730923"/>
<protein>
    <submittedName>
        <fullName evidence="2">Uncharacterized protein</fullName>
    </submittedName>
</protein>
<feature type="compositionally biased region" description="Polar residues" evidence="1">
    <location>
        <begin position="1130"/>
        <end position="1142"/>
    </location>
</feature>
<keyword evidence="3" id="KW-1185">Reference proteome</keyword>
<feature type="compositionally biased region" description="Basic and acidic residues" evidence="1">
    <location>
        <begin position="213"/>
        <end position="224"/>
    </location>
</feature>
<dbReference type="OrthoDB" id="372719at2759"/>
<comment type="caution">
    <text evidence="2">The sequence shown here is derived from an EMBL/GenBank/DDBJ whole genome shotgun (WGS) entry which is preliminary data.</text>
</comment>
<feature type="region of interest" description="Disordered" evidence="1">
    <location>
        <begin position="509"/>
        <end position="753"/>
    </location>
</feature>
<accession>A0A1J1GRU1</accession>
<feature type="region of interest" description="Disordered" evidence="1">
    <location>
        <begin position="276"/>
        <end position="336"/>
    </location>
</feature>
<feature type="region of interest" description="Disordered" evidence="1">
    <location>
        <begin position="1"/>
        <end position="21"/>
    </location>
</feature>
<proteinExistence type="predicted"/>
<feature type="region of interest" description="Disordered" evidence="1">
    <location>
        <begin position="120"/>
        <end position="224"/>
    </location>
</feature>
<feature type="region of interest" description="Disordered" evidence="1">
    <location>
        <begin position="76"/>
        <end position="102"/>
    </location>
</feature>
<evidence type="ECO:0000313" key="3">
    <source>
        <dbReference type="Proteomes" id="UP000220797"/>
    </source>
</evidence>
<feature type="region of interest" description="Disordered" evidence="1">
    <location>
        <begin position="1213"/>
        <end position="1234"/>
    </location>
</feature>